<sequence length="192" mass="20701">MPPVFRLSAGKIQREMISKVSLPLRVRLQTSDVASRSQRRSFAAIPSTKPEQKVQSTTDAEDKRAAQLNRHTIDRQSDEVSLSGTDDAVAAQMSVSFGKTGADMDQLQTESAQQNAWGNPLDASPANRTMSQGTAEASGGVDTKPVTAEKSVYQSEPRLQKSKVGSEKESFAGSSKVVKETETPSMVQQGSR</sequence>
<proteinExistence type="predicted"/>
<name>W9YUQ3_9EURO</name>
<dbReference type="STRING" id="1182541.W9YUQ3"/>
<feature type="compositionally biased region" description="Polar residues" evidence="1">
    <location>
        <begin position="126"/>
        <end position="135"/>
    </location>
</feature>
<dbReference type="OrthoDB" id="4116391at2759"/>
<feature type="compositionally biased region" description="Polar residues" evidence="1">
    <location>
        <begin position="183"/>
        <end position="192"/>
    </location>
</feature>
<feature type="compositionally biased region" description="Polar residues" evidence="1">
    <location>
        <begin position="106"/>
        <end position="117"/>
    </location>
</feature>
<dbReference type="Proteomes" id="UP000019484">
    <property type="component" value="Unassembled WGS sequence"/>
</dbReference>
<dbReference type="GeneID" id="19156688"/>
<feature type="compositionally biased region" description="Basic and acidic residues" evidence="1">
    <location>
        <begin position="60"/>
        <end position="78"/>
    </location>
</feature>
<evidence type="ECO:0000256" key="1">
    <source>
        <dbReference type="SAM" id="MobiDB-lite"/>
    </source>
</evidence>
<feature type="region of interest" description="Disordered" evidence="1">
    <location>
        <begin position="31"/>
        <end position="85"/>
    </location>
</feature>
<gene>
    <name evidence="2" type="ORF">A1O1_01787</name>
</gene>
<keyword evidence="3" id="KW-1185">Reference proteome</keyword>
<dbReference type="EMBL" id="AMWN01000002">
    <property type="protein sequence ID" value="EXJ93395.1"/>
    <property type="molecule type" value="Genomic_DNA"/>
</dbReference>
<dbReference type="HOGENOM" id="CLU_123436_0_0_1"/>
<accession>W9YUQ3</accession>
<dbReference type="AlphaFoldDB" id="W9YUQ3"/>
<evidence type="ECO:0000313" key="2">
    <source>
        <dbReference type="EMBL" id="EXJ93395.1"/>
    </source>
</evidence>
<feature type="region of interest" description="Disordered" evidence="1">
    <location>
        <begin position="100"/>
        <end position="192"/>
    </location>
</feature>
<dbReference type="RefSeq" id="XP_007720889.1">
    <property type="nucleotide sequence ID" value="XM_007722699.1"/>
</dbReference>
<organism evidence="2 3">
    <name type="scientific">Capronia coronata CBS 617.96</name>
    <dbReference type="NCBI Taxonomy" id="1182541"/>
    <lineage>
        <taxon>Eukaryota</taxon>
        <taxon>Fungi</taxon>
        <taxon>Dikarya</taxon>
        <taxon>Ascomycota</taxon>
        <taxon>Pezizomycotina</taxon>
        <taxon>Eurotiomycetes</taxon>
        <taxon>Chaetothyriomycetidae</taxon>
        <taxon>Chaetothyriales</taxon>
        <taxon>Herpotrichiellaceae</taxon>
        <taxon>Capronia</taxon>
    </lineage>
</organism>
<protein>
    <submittedName>
        <fullName evidence="2">Uncharacterized protein</fullName>
    </submittedName>
</protein>
<reference evidence="2 3" key="1">
    <citation type="submission" date="2013-03" db="EMBL/GenBank/DDBJ databases">
        <title>The Genome Sequence of Capronia coronata CBS 617.96.</title>
        <authorList>
            <consortium name="The Broad Institute Genomics Platform"/>
            <person name="Cuomo C."/>
            <person name="de Hoog S."/>
            <person name="Gorbushina A."/>
            <person name="Walker B."/>
            <person name="Young S.K."/>
            <person name="Zeng Q."/>
            <person name="Gargeya S."/>
            <person name="Fitzgerald M."/>
            <person name="Haas B."/>
            <person name="Abouelleil A."/>
            <person name="Allen A.W."/>
            <person name="Alvarado L."/>
            <person name="Arachchi H.M."/>
            <person name="Berlin A.M."/>
            <person name="Chapman S.B."/>
            <person name="Gainer-Dewar J."/>
            <person name="Goldberg J."/>
            <person name="Griggs A."/>
            <person name="Gujja S."/>
            <person name="Hansen M."/>
            <person name="Howarth C."/>
            <person name="Imamovic A."/>
            <person name="Ireland A."/>
            <person name="Larimer J."/>
            <person name="McCowan C."/>
            <person name="Murphy C."/>
            <person name="Pearson M."/>
            <person name="Poon T.W."/>
            <person name="Priest M."/>
            <person name="Roberts A."/>
            <person name="Saif S."/>
            <person name="Shea T."/>
            <person name="Sisk P."/>
            <person name="Sykes S."/>
            <person name="Wortman J."/>
            <person name="Nusbaum C."/>
            <person name="Birren B."/>
        </authorList>
    </citation>
    <scope>NUCLEOTIDE SEQUENCE [LARGE SCALE GENOMIC DNA]</scope>
    <source>
        <strain evidence="2 3">CBS 617.96</strain>
    </source>
</reference>
<evidence type="ECO:0000313" key="3">
    <source>
        <dbReference type="Proteomes" id="UP000019484"/>
    </source>
</evidence>
<comment type="caution">
    <text evidence="2">The sequence shown here is derived from an EMBL/GenBank/DDBJ whole genome shotgun (WGS) entry which is preliminary data.</text>
</comment>